<name>A0A979G3B6_CHIPD</name>
<reference evidence="2" key="1">
    <citation type="submission" date="2009-08" db="EMBL/GenBank/DDBJ databases">
        <title>The complete genome of Chitinophaga pinensis DSM 2588.</title>
        <authorList>
            <consortium name="US DOE Joint Genome Institute (JGI-PGF)"/>
            <person name="Lucas S."/>
            <person name="Copeland A."/>
            <person name="Lapidus A."/>
            <person name="Glavina del Rio T."/>
            <person name="Dalin E."/>
            <person name="Tice H."/>
            <person name="Bruce D."/>
            <person name="Goodwin L."/>
            <person name="Pitluck S."/>
            <person name="Kyrpides N."/>
            <person name="Mavromatis K."/>
            <person name="Ivanova N."/>
            <person name="Mikhailova N."/>
            <person name="Sims D."/>
            <person name="Meinche L."/>
            <person name="Brettin T."/>
            <person name="Detter J.C."/>
            <person name="Han C."/>
            <person name="Larimer F."/>
            <person name="Land M."/>
            <person name="Hauser L."/>
            <person name="Markowitz V."/>
            <person name="Cheng J.-F."/>
            <person name="Hugenholtz P."/>
            <person name="Woyke T."/>
            <person name="Wu D."/>
            <person name="Spring S."/>
            <person name="Klenk H.-P."/>
            <person name="Eisen J.A."/>
        </authorList>
    </citation>
    <scope>NUCLEOTIDE SEQUENCE [LARGE SCALE GENOMIC DNA]</scope>
    <source>
        <strain evidence="2">ATCC 43595 / DSM 2588 / LMG 13176 / NBRC 15968 / NCIMB 11800 / UQM 2034</strain>
    </source>
</reference>
<reference evidence="1 2" key="2">
    <citation type="journal article" date="2010" name="Stand. Genomic Sci.">
        <title>Complete genome sequence of Chitinophaga pinensis type strain (UQM 2034).</title>
        <authorList>
            <person name="Glavina Del Rio T."/>
            <person name="Abt B."/>
            <person name="Spring S."/>
            <person name="Lapidus A."/>
            <person name="Nolan M."/>
            <person name="Tice H."/>
            <person name="Copeland A."/>
            <person name="Cheng J.F."/>
            <person name="Chen F."/>
            <person name="Bruce D."/>
            <person name="Goodwin L."/>
            <person name="Pitluck S."/>
            <person name="Ivanova N."/>
            <person name="Mavromatis K."/>
            <person name="Mikhailova N."/>
            <person name="Pati A."/>
            <person name="Chen A."/>
            <person name="Palaniappan K."/>
            <person name="Land M."/>
            <person name="Hauser L."/>
            <person name="Chang Y.J."/>
            <person name="Jeffries C.D."/>
            <person name="Chain P."/>
            <person name="Saunders E."/>
            <person name="Detter J.C."/>
            <person name="Brettin T."/>
            <person name="Rohde M."/>
            <person name="Goker M."/>
            <person name="Bristow J."/>
            <person name="Eisen J.A."/>
            <person name="Markowitz V."/>
            <person name="Hugenholtz P."/>
            <person name="Kyrpides N.C."/>
            <person name="Klenk H.P."/>
            <person name="Lucas S."/>
        </authorList>
    </citation>
    <scope>NUCLEOTIDE SEQUENCE [LARGE SCALE GENOMIC DNA]</scope>
    <source>
        <strain evidence="2">ATCC 43595 / DSM 2588 / LMG 13176 / NBRC 15968 / NCIMB 11800 / UQM 2034</strain>
    </source>
</reference>
<dbReference type="KEGG" id="cpi:Cpin_2412"/>
<sequence>MSFREQSYIDEQLREASLLEARFGADFNAFFYSPQFHQYMLSLTPAGVTLMNSDNWGDLSVYNFPGPFYTGETDTCGTGIYAMDNVLFDENYQEFVFRQPASYFELLCLIDAGYVEVRDGYSADGNQRWTYERCRSWWLTVPSLLDWLSKDEGMKNINGKMLDNYIHYLQTTAKDDLRKYCFFLENGYYPQDGQTLPELT</sequence>
<dbReference type="OrthoDB" id="4537544at2"/>
<evidence type="ECO:0000313" key="2">
    <source>
        <dbReference type="Proteomes" id="UP000002215"/>
    </source>
</evidence>
<dbReference type="RefSeq" id="WP_012790079.1">
    <property type="nucleotide sequence ID" value="NC_013132.1"/>
</dbReference>
<dbReference type="Proteomes" id="UP000002215">
    <property type="component" value="Chromosome"/>
</dbReference>
<evidence type="ECO:0000313" key="1">
    <source>
        <dbReference type="EMBL" id="ACU59903.1"/>
    </source>
</evidence>
<dbReference type="AlphaFoldDB" id="A0A979G3B6"/>
<dbReference type="EMBL" id="CP001699">
    <property type="protein sequence ID" value="ACU59903.1"/>
    <property type="molecule type" value="Genomic_DNA"/>
</dbReference>
<organism evidence="1 2">
    <name type="scientific">Chitinophaga pinensis (strain ATCC 43595 / DSM 2588 / LMG 13176 / NBRC 15968 / NCIMB 11800 / UQM 2034)</name>
    <dbReference type="NCBI Taxonomy" id="485918"/>
    <lineage>
        <taxon>Bacteria</taxon>
        <taxon>Pseudomonadati</taxon>
        <taxon>Bacteroidota</taxon>
        <taxon>Chitinophagia</taxon>
        <taxon>Chitinophagales</taxon>
        <taxon>Chitinophagaceae</taxon>
        <taxon>Chitinophaga</taxon>
    </lineage>
</organism>
<gene>
    <name evidence="1" type="ordered locus">Cpin_2412</name>
</gene>
<proteinExistence type="predicted"/>
<protein>
    <submittedName>
        <fullName evidence="1">Uncharacterized protein</fullName>
    </submittedName>
</protein>
<accession>A0A979G3B6</accession>